<dbReference type="AlphaFoldDB" id="A0A4R5QGD6"/>
<proteinExistence type="predicted"/>
<dbReference type="OrthoDB" id="7237346at2"/>
<comment type="caution">
    <text evidence="1">The sequence shown here is derived from an EMBL/GenBank/DDBJ whole genome shotgun (WGS) entry which is preliminary data.</text>
</comment>
<reference evidence="1 2" key="1">
    <citation type="journal article" date="2016" name="J. Microbiol.">
        <title>Dankookia rubra gen. nov., sp. nov., an alphaproteobacterium isolated from sediment of a shallow stream.</title>
        <authorList>
            <person name="Kim W.H."/>
            <person name="Kim D.H."/>
            <person name="Kang K."/>
            <person name="Ahn T.Y."/>
        </authorList>
    </citation>
    <scope>NUCLEOTIDE SEQUENCE [LARGE SCALE GENOMIC DNA]</scope>
    <source>
        <strain evidence="1 2">JCM30602</strain>
    </source>
</reference>
<evidence type="ECO:0008006" key="3">
    <source>
        <dbReference type="Google" id="ProtNLM"/>
    </source>
</evidence>
<organism evidence="1 2">
    <name type="scientific">Dankookia rubra</name>
    <dbReference type="NCBI Taxonomy" id="1442381"/>
    <lineage>
        <taxon>Bacteria</taxon>
        <taxon>Pseudomonadati</taxon>
        <taxon>Pseudomonadota</taxon>
        <taxon>Alphaproteobacteria</taxon>
        <taxon>Acetobacterales</taxon>
        <taxon>Roseomonadaceae</taxon>
        <taxon>Dankookia</taxon>
    </lineage>
</organism>
<dbReference type="InterPro" id="IPR038454">
    <property type="entry name" value="DnaA_N_sf"/>
</dbReference>
<evidence type="ECO:0000313" key="1">
    <source>
        <dbReference type="EMBL" id="TDH62136.1"/>
    </source>
</evidence>
<protein>
    <recommendedName>
        <fullName evidence="3">Plasmid replication protein</fullName>
    </recommendedName>
</protein>
<keyword evidence="2" id="KW-1185">Reference proteome</keyword>
<accession>A0A4R5QGD6</accession>
<evidence type="ECO:0000313" key="2">
    <source>
        <dbReference type="Proteomes" id="UP000295096"/>
    </source>
</evidence>
<dbReference type="InterPro" id="IPR006881">
    <property type="entry name" value="RepA_C"/>
</dbReference>
<dbReference type="EMBL" id="SMSJ01000014">
    <property type="protein sequence ID" value="TDH62136.1"/>
    <property type="molecule type" value="Genomic_DNA"/>
</dbReference>
<name>A0A4R5QGD6_9PROT</name>
<dbReference type="Gene3D" id="3.30.300.180">
    <property type="match status" value="1"/>
</dbReference>
<dbReference type="Pfam" id="PF04796">
    <property type="entry name" value="RepA_C"/>
    <property type="match status" value="1"/>
</dbReference>
<sequence length="441" mass="49279">MGFDPESHWRRPVPPRQPLGQQVHAALALNDQAGALKLATTAGQLDLFERVRQVAEAEPAPSFLHSALCAMSLPVRRPADDQKPIIRQDGQYTLVITPKAIVQPEGGQSVLKVLGVPYGSLPRLILIHIMSEAVRTKSRQVHLGDTFTDWMRRMGFRTASYGPRGSATLVRQQLDRLLACEWMIRWDSEKADGGSDFALKELKLANEWVGTNASRGAFTREIVLTEAFHDHLARHAVPLNEHAIRQIRDSATALDLYTWLAYRLPRISQAKPISMNWQQLAAHFGNEQANMRKFRQTVREAWEHQVSAVYPEARAEFDASIIRLHASPAPLQQKLVQGARLAVIAGGLTDDKGTPPPIATGSDIPACFLKALRGSLEPSLANVWLKEVRLEKWDEAWVLTTTSSFKADYIRAHFAQALERAAEHVGLAHRPDVRMRKPDKS</sequence>
<gene>
    <name evidence="1" type="ORF">E2C06_13245</name>
</gene>
<dbReference type="Proteomes" id="UP000295096">
    <property type="component" value="Unassembled WGS sequence"/>
</dbReference>